<evidence type="ECO:0000259" key="3">
    <source>
        <dbReference type="Pfam" id="PF25298"/>
    </source>
</evidence>
<evidence type="ECO:0000313" key="4">
    <source>
        <dbReference type="EMBL" id="CAG6777286.1"/>
    </source>
</evidence>
<dbReference type="AlphaFoldDB" id="A0A8D9B526"/>
<feature type="domain" description="FP protein C-terminal" evidence="3">
    <location>
        <begin position="267"/>
        <end position="317"/>
    </location>
</feature>
<name>A0A8D9B526_9HEMI</name>
<accession>A0A8D9B526</accession>
<dbReference type="InterPro" id="IPR057251">
    <property type="entry name" value="FP_C"/>
</dbReference>
<organism evidence="4">
    <name type="scientific">Cacopsylla melanoneura</name>
    <dbReference type="NCBI Taxonomy" id="428564"/>
    <lineage>
        <taxon>Eukaryota</taxon>
        <taxon>Metazoa</taxon>
        <taxon>Ecdysozoa</taxon>
        <taxon>Arthropoda</taxon>
        <taxon>Hexapoda</taxon>
        <taxon>Insecta</taxon>
        <taxon>Pterygota</taxon>
        <taxon>Neoptera</taxon>
        <taxon>Paraneoptera</taxon>
        <taxon>Hemiptera</taxon>
        <taxon>Sternorrhyncha</taxon>
        <taxon>Psylloidea</taxon>
        <taxon>Psyllidae</taxon>
        <taxon>Psyllinae</taxon>
        <taxon>Cacopsylla</taxon>
    </lineage>
</organism>
<dbReference type="EMBL" id="HBUF01604849">
    <property type="protein sequence ID" value="CAG6777286.1"/>
    <property type="molecule type" value="Transcribed_RNA"/>
</dbReference>
<reference evidence="4" key="1">
    <citation type="submission" date="2021-05" db="EMBL/GenBank/DDBJ databases">
        <authorList>
            <person name="Alioto T."/>
            <person name="Alioto T."/>
            <person name="Gomez Garrido J."/>
        </authorList>
    </citation>
    <scope>NUCLEOTIDE SEQUENCE</scope>
</reference>
<evidence type="ECO:0000256" key="1">
    <source>
        <dbReference type="SAM" id="Coils"/>
    </source>
</evidence>
<feature type="coiled-coil region" evidence="1">
    <location>
        <begin position="127"/>
        <end position="168"/>
    </location>
</feature>
<dbReference type="Pfam" id="PF25298">
    <property type="entry name" value="Baculo_FP_2nd"/>
    <property type="match status" value="1"/>
</dbReference>
<keyword evidence="1" id="KW-0175">Coiled coil</keyword>
<proteinExistence type="predicted"/>
<protein>
    <recommendedName>
        <fullName evidence="3">FP protein C-terminal domain-containing protein</fullName>
    </recommendedName>
</protein>
<dbReference type="CDD" id="cd15489">
    <property type="entry name" value="PHD_SF"/>
    <property type="match status" value="1"/>
</dbReference>
<feature type="region of interest" description="Disordered" evidence="2">
    <location>
        <begin position="59"/>
        <end position="87"/>
    </location>
</feature>
<evidence type="ECO:0000256" key="2">
    <source>
        <dbReference type="SAM" id="MobiDB-lite"/>
    </source>
</evidence>
<sequence length="317" mass="36446">MFKCSTCHDDIPTDSEYAVCSECTQGYHLDGGCSVARTTWKGYGSAKRDMWKCRECKGTKKGNDNDNDNDSEPTDQNAGNLSEKPATEQGMQKLFEKFSQEIQKQMLEFEKSIQHNSNVMDSVLSSFDELKRNMTNVQAKQVKLEKENEDMKRTIRDLSCKLMENEQKTYDRCLEVNGIPETITDPKKIVTVLCKKAEVQVPSENSFTVERSRMGPQNKPKSITIKFESKIARDAIFKGCKAKKPQVSDFTGNERDKLAVFVNEQMSPTNKKLFYQANQIRKEKNFAYLWFADNKILLKKTQESRAVRIYDIQDVNK</sequence>